<evidence type="ECO:0000313" key="3">
    <source>
        <dbReference type="Proteomes" id="UP001158961"/>
    </source>
</evidence>
<gene>
    <name evidence="2" type="ORF">DAPPPG734_25315</name>
</gene>
<evidence type="ECO:0000256" key="1">
    <source>
        <dbReference type="SAM" id="MobiDB-lite"/>
    </source>
</evidence>
<dbReference type="RefSeq" id="WP_013199785.1">
    <property type="nucleotide sequence ID" value="NZ_CP162549.1"/>
</dbReference>
<dbReference type="AlphaFoldDB" id="A0AAN2K7Z0"/>
<keyword evidence="2" id="KW-0614">Plasmid</keyword>
<organism evidence="2 3">
    <name type="scientific">Enterobacter agglomerans</name>
    <name type="common">Erwinia herbicola</name>
    <name type="synonym">Pantoea agglomerans</name>
    <dbReference type="NCBI Taxonomy" id="549"/>
    <lineage>
        <taxon>Bacteria</taxon>
        <taxon>Pseudomonadati</taxon>
        <taxon>Pseudomonadota</taxon>
        <taxon>Gammaproteobacteria</taxon>
        <taxon>Enterobacterales</taxon>
        <taxon>Erwiniaceae</taxon>
        <taxon>Pantoea</taxon>
        <taxon>Pantoea agglomerans group</taxon>
    </lineage>
</organism>
<dbReference type="NCBIfam" id="NF040584">
    <property type="entry name" value="STY4534_fam"/>
    <property type="match status" value="1"/>
</dbReference>
<name>A0AAN2K7Z0_ENTAG</name>
<feature type="compositionally biased region" description="Low complexity" evidence="1">
    <location>
        <begin position="142"/>
        <end position="160"/>
    </location>
</feature>
<proteinExistence type="predicted"/>
<reference evidence="2" key="1">
    <citation type="submission" date="2022-05" db="EMBL/GenBank/DDBJ databases">
        <authorList>
            <person name="Pothier F. J."/>
        </authorList>
    </citation>
    <scope>NUCLEOTIDE SEQUENCE</scope>
    <source>
        <strain evidence="2">DAPP-PG734</strain>
        <plasmid evidence="2">P4</plasmid>
    </source>
</reference>
<dbReference type="GeneID" id="90509785"/>
<dbReference type="EMBL" id="OW970319">
    <property type="protein sequence ID" value="CAH6383578.1"/>
    <property type="molecule type" value="Genomic_DNA"/>
</dbReference>
<geneLocation type="plasmid" evidence="2 3">
    <name>P4</name>
</geneLocation>
<sequence length="160" mass="17409">MSANNTSNANNNGKSKDYFNLTINGLGYLSNVRQVNAQSGTFISCVINALSGPSDSPSYVRFDVTVAGKEASSLINRCQKAVDEDKKVLIGFVLSNPSTDIFQLKNGEHAGESRVSLKARLIKVDWVKIGQDMVFKTERAEPQQAPNAASQQQSYAENSF</sequence>
<protein>
    <recommendedName>
        <fullName evidence="4">DUF3577 domain-containing protein</fullName>
    </recommendedName>
</protein>
<dbReference type="Pfam" id="PF12101">
    <property type="entry name" value="DUF3577"/>
    <property type="match status" value="1"/>
</dbReference>
<dbReference type="InterPro" id="IPR021960">
    <property type="entry name" value="DUF3577"/>
</dbReference>
<accession>A0AAN2K7Z0</accession>
<evidence type="ECO:0008006" key="4">
    <source>
        <dbReference type="Google" id="ProtNLM"/>
    </source>
</evidence>
<feature type="region of interest" description="Disordered" evidence="1">
    <location>
        <begin position="139"/>
        <end position="160"/>
    </location>
</feature>
<evidence type="ECO:0000313" key="2">
    <source>
        <dbReference type="EMBL" id="CAH6383578.1"/>
    </source>
</evidence>
<dbReference type="Proteomes" id="UP001158961">
    <property type="component" value="Plasmid P4"/>
</dbReference>